<evidence type="ECO:0000313" key="2">
    <source>
        <dbReference type="EMBL" id="MBB6102624.1"/>
    </source>
</evidence>
<dbReference type="EMBL" id="JACHBW010000006">
    <property type="protein sequence ID" value="MBB6102624.1"/>
    <property type="molecule type" value="Genomic_DNA"/>
</dbReference>
<dbReference type="RefSeq" id="WP_183724180.1">
    <property type="nucleotide sequence ID" value="NZ_JACHBW010000006.1"/>
</dbReference>
<dbReference type="SUPFAM" id="SSF51658">
    <property type="entry name" value="Xylose isomerase-like"/>
    <property type="match status" value="1"/>
</dbReference>
<name>A0A7W9TWY4_9BURK</name>
<comment type="caution">
    <text evidence="2">The sequence shown here is derived from an EMBL/GenBank/DDBJ whole genome shotgun (WGS) entry which is preliminary data.</text>
</comment>
<organism evidence="2 3">
    <name type="scientific">Paraburkholderia bannensis</name>
    <dbReference type="NCBI Taxonomy" id="765414"/>
    <lineage>
        <taxon>Bacteria</taxon>
        <taxon>Pseudomonadati</taxon>
        <taxon>Pseudomonadota</taxon>
        <taxon>Betaproteobacteria</taxon>
        <taxon>Burkholderiales</taxon>
        <taxon>Burkholderiaceae</taxon>
        <taxon>Paraburkholderia</taxon>
    </lineage>
</organism>
<accession>A0A7W9TWY4</accession>
<dbReference type="GO" id="GO:0016853">
    <property type="term" value="F:isomerase activity"/>
    <property type="evidence" value="ECO:0007669"/>
    <property type="project" value="UniProtKB-KW"/>
</dbReference>
<keyword evidence="3" id="KW-1185">Reference proteome</keyword>
<sequence>MSSPAQIKRGISLYSYQEEFFLGKLDLEGCLAQAAKIGANGIEIVSEQMIPHAPQAADAFYAQWHEWMAQYGLTPVCHDLFLDTKRFPGRLMTDDECVASIEADLRHAHRLGCRFVRVLVSVSPHILARCVSAAERYDVKMLLEVHSPLHFDHPWIMRHAETMERLGTQHIGFMPDMGIFVKRYPRVMRDRFVRMGARATIADFICTAYDDRVLSEYLLQDVRQMGGTAIELAMAETVRHTIWSNPRRLLEFMPRIHHIHAKFYEMTAEGIEPSIPYDEILPVLIEGGYNGYLSSEYEGNRHVQDAFEVDSVEQVRRQHRMFERLLDQHAALAA</sequence>
<gene>
    <name evidence="2" type="ORF">F4827_002476</name>
</gene>
<dbReference type="PANTHER" id="PTHR12110">
    <property type="entry name" value="HYDROXYPYRUVATE ISOMERASE"/>
    <property type="match status" value="1"/>
</dbReference>
<reference evidence="2 3" key="1">
    <citation type="submission" date="2020-08" db="EMBL/GenBank/DDBJ databases">
        <title>Above-ground endophytic microbial communities from plants in different locations in the United States.</title>
        <authorList>
            <person name="Frank C."/>
        </authorList>
    </citation>
    <scope>NUCLEOTIDE SEQUENCE [LARGE SCALE GENOMIC DNA]</scope>
    <source>
        <strain evidence="2 3">WP4_2_2</strain>
    </source>
</reference>
<dbReference type="InterPro" id="IPR036237">
    <property type="entry name" value="Xyl_isomerase-like_sf"/>
</dbReference>
<evidence type="ECO:0000313" key="3">
    <source>
        <dbReference type="Proteomes" id="UP000571554"/>
    </source>
</evidence>
<dbReference type="Pfam" id="PF01261">
    <property type="entry name" value="AP_endonuc_2"/>
    <property type="match status" value="1"/>
</dbReference>
<dbReference type="Gene3D" id="3.20.20.150">
    <property type="entry name" value="Divalent-metal-dependent TIM barrel enzymes"/>
    <property type="match status" value="1"/>
</dbReference>
<feature type="domain" description="Xylose isomerase-like TIM barrel" evidence="1">
    <location>
        <begin position="31"/>
        <end position="310"/>
    </location>
</feature>
<dbReference type="AlphaFoldDB" id="A0A7W9TWY4"/>
<dbReference type="InterPro" id="IPR050312">
    <property type="entry name" value="IolE/XylAMocC-like"/>
</dbReference>
<dbReference type="Proteomes" id="UP000571554">
    <property type="component" value="Unassembled WGS sequence"/>
</dbReference>
<keyword evidence="2" id="KW-0413">Isomerase</keyword>
<dbReference type="InterPro" id="IPR013022">
    <property type="entry name" value="Xyl_isomerase-like_TIM-brl"/>
</dbReference>
<dbReference type="PANTHER" id="PTHR12110:SF53">
    <property type="entry name" value="BLR5974 PROTEIN"/>
    <property type="match status" value="1"/>
</dbReference>
<protein>
    <submittedName>
        <fullName evidence="2">Sugar phosphate isomerase/epimerase</fullName>
    </submittedName>
</protein>
<evidence type="ECO:0000259" key="1">
    <source>
        <dbReference type="Pfam" id="PF01261"/>
    </source>
</evidence>
<proteinExistence type="predicted"/>